<feature type="compositionally biased region" description="Low complexity" evidence="1">
    <location>
        <begin position="47"/>
        <end position="62"/>
    </location>
</feature>
<feature type="compositionally biased region" description="Basic residues" evidence="1">
    <location>
        <begin position="68"/>
        <end position="79"/>
    </location>
</feature>
<evidence type="ECO:0000313" key="2">
    <source>
        <dbReference type="EMBL" id="NEW69124.1"/>
    </source>
</evidence>
<accession>A0A6G4A8G1</accession>
<proteinExistence type="predicted"/>
<protein>
    <submittedName>
        <fullName evidence="2">Uncharacterized protein</fullName>
    </submittedName>
</protein>
<gene>
    <name evidence="2" type="ORF">G4H13_01535</name>
</gene>
<evidence type="ECO:0000313" key="3">
    <source>
        <dbReference type="Proteomes" id="UP000476310"/>
    </source>
</evidence>
<organism evidence="2 3">
    <name type="scientific">Streptomyces rhizosphaericus</name>
    <dbReference type="NCBI Taxonomy" id="114699"/>
    <lineage>
        <taxon>Bacteria</taxon>
        <taxon>Bacillati</taxon>
        <taxon>Actinomycetota</taxon>
        <taxon>Actinomycetes</taxon>
        <taxon>Kitasatosporales</taxon>
        <taxon>Streptomycetaceae</taxon>
        <taxon>Streptomyces</taxon>
        <taxon>Streptomyces violaceusniger group</taxon>
    </lineage>
</organism>
<keyword evidence="3" id="KW-1185">Reference proteome</keyword>
<name>A0A6G4A8G1_9ACTN</name>
<reference evidence="2" key="1">
    <citation type="submission" date="2020-02" db="EMBL/GenBank/DDBJ databases">
        <title>A new Streptomyces sp. for controlling soil-borne diseases.</title>
        <authorList>
            <person name="Li X."/>
            <person name="Tian Y."/>
            <person name="Gao K."/>
        </authorList>
    </citation>
    <scope>NUCLEOTIDE SEQUENCE [LARGE SCALE GENOMIC DNA]</scope>
    <source>
        <strain evidence="2">0250</strain>
    </source>
</reference>
<feature type="region of interest" description="Disordered" evidence="1">
    <location>
        <begin position="47"/>
        <end position="79"/>
    </location>
</feature>
<dbReference type="AlphaFoldDB" id="A0A6G4A8G1"/>
<comment type="caution">
    <text evidence="2">The sequence shown here is derived from an EMBL/GenBank/DDBJ whole genome shotgun (WGS) entry which is preliminary data.</text>
</comment>
<evidence type="ECO:0000256" key="1">
    <source>
        <dbReference type="SAM" id="MobiDB-lite"/>
    </source>
</evidence>
<dbReference type="EMBL" id="JAAIKT010000001">
    <property type="protein sequence ID" value="NEW69124.1"/>
    <property type="molecule type" value="Genomic_DNA"/>
</dbReference>
<dbReference type="Proteomes" id="UP000476310">
    <property type="component" value="Unassembled WGS sequence"/>
</dbReference>
<sequence length="79" mass="8214">MIVALGLLAHAAALATAGGRMMRMGGWADRAPRLAITVWLALPSGATAHTRPPTTAAPTRPATESKAIRLRRSLRASTA</sequence>
<dbReference type="RefSeq" id="WP_164422883.1">
    <property type="nucleotide sequence ID" value="NZ_JAAIKT010000001.1"/>
</dbReference>